<dbReference type="NCBIfam" id="NF003727">
    <property type="entry name" value="PRK05330.1"/>
    <property type="match status" value="1"/>
</dbReference>
<dbReference type="EMBL" id="FQVN01000019">
    <property type="protein sequence ID" value="SHH03834.1"/>
    <property type="molecule type" value="Genomic_DNA"/>
</dbReference>
<keyword evidence="5" id="KW-0560">Oxidoreductase</keyword>
<keyword evidence="6" id="KW-0627">Porphyrin biosynthesis</keyword>
<evidence type="ECO:0000256" key="7">
    <source>
        <dbReference type="SAM" id="MobiDB-lite"/>
    </source>
</evidence>
<dbReference type="Gene3D" id="3.40.1500.10">
    <property type="entry name" value="Coproporphyrinogen III oxidase, aerobic"/>
    <property type="match status" value="1"/>
</dbReference>
<evidence type="ECO:0000313" key="8">
    <source>
        <dbReference type="EMBL" id="SHH03834.1"/>
    </source>
</evidence>
<evidence type="ECO:0000256" key="6">
    <source>
        <dbReference type="ARBA" id="ARBA00023244"/>
    </source>
</evidence>
<evidence type="ECO:0000256" key="4">
    <source>
        <dbReference type="ARBA" id="ARBA00012869"/>
    </source>
</evidence>
<evidence type="ECO:0000256" key="2">
    <source>
        <dbReference type="ARBA" id="ARBA00010644"/>
    </source>
</evidence>
<dbReference type="GO" id="GO:0004109">
    <property type="term" value="F:coproporphyrinogen oxidase activity"/>
    <property type="evidence" value="ECO:0007669"/>
    <property type="project" value="UniProtKB-EC"/>
</dbReference>
<dbReference type="Pfam" id="PF01218">
    <property type="entry name" value="Coprogen_oxidas"/>
    <property type="match status" value="1"/>
</dbReference>
<sequence>MTSHAAEIADHLRSEQDRLVDAFERYDGERRFRRREWRRDGLGGGRACVLEGGAVFERAGVNVSLVHGARVPPALEAPELVGKPFRATGISLVLHPRNPYAPSFHANFRYFEVADRTWWFGGGLDLTPSYGFDVDAVHFHRTLREWCDRHDPSLYPQWKDECDRYFFLRHRREMRGVGGVFFHRLRDDRPGGHERCRAVVVDGLATILPAYLPILDRRVPMPYGERERAWQLTRRGRYVEFNLVYDKGTLFGLQTDGNTEAILISMPPVVRWGFDVRPEPGSPEADTARFLQPRDWAATEPGPVRTGGVGPDGERGTAAGRSAETGRPSALGHPVAG</sequence>
<gene>
    <name evidence="8" type="ORF">SAMN05444320_11929</name>
</gene>
<dbReference type="STRING" id="2017.SAMN05444320_11929"/>
<dbReference type="PIRSF" id="PIRSF000166">
    <property type="entry name" value="Coproporphyri_ox"/>
    <property type="match status" value="1"/>
</dbReference>
<protein>
    <recommendedName>
        <fullName evidence="4">coproporphyrinogen oxidase</fullName>
        <ecNumber evidence="4">1.3.3.3</ecNumber>
    </recommendedName>
</protein>
<dbReference type="InterPro" id="IPR036406">
    <property type="entry name" value="Coprogen_oxidase_aer_sf"/>
</dbReference>
<feature type="region of interest" description="Disordered" evidence="7">
    <location>
        <begin position="277"/>
        <end position="337"/>
    </location>
</feature>
<dbReference type="EC" id="1.3.3.3" evidence="4"/>
<keyword evidence="9" id="KW-1185">Reference proteome</keyword>
<dbReference type="GO" id="GO:0006782">
    <property type="term" value="P:protoporphyrinogen IX biosynthetic process"/>
    <property type="evidence" value="ECO:0007669"/>
    <property type="project" value="TreeGrafter"/>
</dbReference>
<accession>A0A1M5PPY3</accession>
<name>A0A1M5PPY3_STRHI</name>
<dbReference type="OrthoDB" id="9777553at2"/>
<dbReference type="AlphaFoldDB" id="A0A1M5PPY3"/>
<evidence type="ECO:0000313" key="9">
    <source>
        <dbReference type="Proteomes" id="UP000184501"/>
    </source>
</evidence>
<comment type="pathway">
    <text evidence="1">Porphyrin-containing compound metabolism; protoporphyrin-IX biosynthesis; protoporphyrinogen-IX from coproporphyrinogen-III (O2 route): step 1/1.</text>
</comment>
<evidence type="ECO:0000256" key="1">
    <source>
        <dbReference type="ARBA" id="ARBA00005168"/>
    </source>
</evidence>
<dbReference type="PANTHER" id="PTHR10755:SF0">
    <property type="entry name" value="OXYGEN-DEPENDENT COPROPORPHYRINOGEN-III OXIDASE, MITOCHONDRIAL"/>
    <property type="match status" value="1"/>
</dbReference>
<organism evidence="8 9">
    <name type="scientific">Streptoalloteichus hindustanus</name>
    <dbReference type="NCBI Taxonomy" id="2017"/>
    <lineage>
        <taxon>Bacteria</taxon>
        <taxon>Bacillati</taxon>
        <taxon>Actinomycetota</taxon>
        <taxon>Actinomycetes</taxon>
        <taxon>Pseudonocardiales</taxon>
        <taxon>Pseudonocardiaceae</taxon>
        <taxon>Streptoalloteichus</taxon>
    </lineage>
</organism>
<reference evidence="8 9" key="1">
    <citation type="submission" date="2016-11" db="EMBL/GenBank/DDBJ databases">
        <authorList>
            <person name="Jaros S."/>
            <person name="Januszkiewicz K."/>
            <person name="Wedrychowicz H."/>
        </authorList>
    </citation>
    <scope>NUCLEOTIDE SEQUENCE [LARGE SCALE GENOMIC DNA]</scope>
    <source>
        <strain evidence="8 9">DSM 44523</strain>
    </source>
</reference>
<dbReference type="PRINTS" id="PR00073">
    <property type="entry name" value="COPRGNOXDASE"/>
</dbReference>
<dbReference type="Proteomes" id="UP000184501">
    <property type="component" value="Unassembled WGS sequence"/>
</dbReference>
<evidence type="ECO:0000256" key="3">
    <source>
        <dbReference type="ARBA" id="ARBA00011738"/>
    </source>
</evidence>
<dbReference type="InterPro" id="IPR001260">
    <property type="entry name" value="Coprogen_oxidase_aer"/>
</dbReference>
<comment type="subunit">
    <text evidence="3">Homodimer.</text>
</comment>
<dbReference type="SUPFAM" id="SSF102886">
    <property type="entry name" value="Coproporphyrinogen III oxidase"/>
    <property type="match status" value="1"/>
</dbReference>
<proteinExistence type="inferred from homology"/>
<comment type="similarity">
    <text evidence="2">Belongs to the aerobic coproporphyrinogen-III oxidase family.</text>
</comment>
<evidence type="ECO:0000256" key="5">
    <source>
        <dbReference type="ARBA" id="ARBA00023002"/>
    </source>
</evidence>
<dbReference type="GO" id="GO:0005737">
    <property type="term" value="C:cytoplasm"/>
    <property type="evidence" value="ECO:0007669"/>
    <property type="project" value="TreeGrafter"/>
</dbReference>
<dbReference type="PANTHER" id="PTHR10755">
    <property type="entry name" value="COPROPORPHYRINOGEN III OXIDASE, MITOCHONDRIAL"/>
    <property type="match status" value="1"/>
</dbReference>
<dbReference type="RefSeq" id="WP_073489969.1">
    <property type="nucleotide sequence ID" value="NZ_FQVN01000019.1"/>
</dbReference>